<comment type="caution">
    <text evidence="2">The sequence shown here is derived from an EMBL/GenBank/DDBJ whole genome shotgun (WGS) entry which is preliminary data.</text>
</comment>
<feature type="domain" description="Flavodoxin-like" evidence="1">
    <location>
        <begin position="34"/>
        <end position="161"/>
    </location>
</feature>
<dbReference type="Proteomes" id="UP000003195">
    <property type="component" value="Unassembled WGS sequence"/>
</dbReference>
<dbReference type="EMBL" id="AECS01000037">
    <property type="protein sequence ID" value="EFQ04018.1"/>
    <property type="molecule type" value="Genomic_DNA"/>
</dbReference>
<evidence type="ECO:0000313" key="3">
    <source>
        <dbReference type="Proteomes" id="UP000003195"/>
    </source>
</evidence>
<proteinExistence type="predicted"/>
<evidence type="ECO:0000259" key="1">
    <source>
        <dbReference type="Pfam" id="PF12682"/>
    </source>
</evidence>
<name>E2ZC31_9FIRM</name>
<accession>E2ZC31</accession>
<dbReference type="PROSITE" id="PS00201">
    <property type="entry name" value="FLAVODOXIN"/>
    <property type="match status" value="1"/>
</dbReference>
<dbReference type="AlphaFoldDB" id="E2ZC31"/>
<organism evidence="2 3">
    <name type="scientific">Megasphaera micronuciformis F0359</name>
    <dbReference type="NCBI Taxonomy" id="706434"/>
    <lineage>
        <taxon>Bacteria</taxon>
        <taxon>Bacillati</taxon>
        <taxon>Bacillota</taxon>
        <taxon>Negativicutes</taxon>
        <taxon>Veillonellales</taxon>
        <taxon>Veillonellaceae</taxon>
        <taxon>Megasphaera</taxon>
    </lineage>
</organism>
<dbReference type="HOGENOM" id="CLU_068890_1_1_9"/>
<dbReference type="GO" id="GO:0016651">
    <property type="term" value="F:oxidoreductase activity, acting on NAD(P)H"/>
    <property type="evidence" value="ECO:0007669"/>
    <property type="project" value="UniProtKB-ARBA"/>
</dbReference>
<dbReference type="STRING" id="706434.HMPREF9429_01201"/>
<keyword evidence="3" id="KW-1185">Reference proteome</keyword>
<evidence type="ECO:0000313" key="2">
    <source>
        <dbReference type="EMBL" id="EFQ04018.1"/>
    </source>
</evidence>
<dbReference type="Pfam" id="PF12682">
    <property type="entry name" value="Flavodoxin_4"/>
    <property type="match status" value="1"/>
</dbReference>
<dbReference type="GO" id="GO:0010181">
    <property type="term" value="F:FMN binding"/>
    <property type="evidence" value="ECO:0007669"/>
    <property type="project" value="InterPro"/>
</dbReference>
<gene>
    <name evidence="2" type="ORF">HMPREF9429_01201</name>
</gene>
<dbReference type="PANTHER" id="PTHR39201:SF1">
    <property type="entry name" value="FLAVODOXIN-LIKE DOMAIN-CONTAINING PROTEIN"/>
    <property type="match status" value="1"/>
</dbReference>
<dbReference type="eggNOG" id="COG0716">
    <property type="taxonomic scope" value="Bacteria"/>
</dbReference>
<dbReference type="InterPro" id="IPR029039">
    <property type="entry name" value="Flavoprotein-like_sf"/>
</dbReference>
<protein>
    <recommendedName>
        <fullName evidence="1">Flavodoxin-like domain-containing protein</fullName>
    </recommendedName>
</protein>
<sequence>MYTLFFHLLVLDKVCFERYNEFTPFFRKGDDYMKAIILYCSRSGNTEALAHRVCQTIPCDTLKVEPKEPYGNYLQSILRVRKERKKDIVPETATPVPDLSSYDTVFVGFPVWFSDIPAFFSEFLSRCDLKEKTVIPFSTATNSNILKSLTTLKKVCPQSIIKYPFDHIRLKRCDTAGWLGLIKADKSL</sequence>
<reference evidence="2 3" key="1">
    <citation type="submission" date="2010-08" db="EMBL/GenBank/DDBJ databases">
        <authorList>
            <person name="Weinstock G."/>
            <person name="Sodergren E."/>
            <person name="Clifton S."/>
            <person name="Fulton L."/>
            <person name="Fulton B."/>
            <person name="Courtney L."/>
            <person name="Fronick C."/>
            <person name="Harrison M."/>
            <person name="Strong C."/>
            <person name="Farmer C."/>
            <person name="Delahaunty K."/>
            <person name="Markovic C."/>
            <person name="Hall O."/>
            <person name="Minx P."/>
            <person name="Tomlinson C."/>
            <person name="Mitreva M."/>
            <person name="Hou S."/>
            <person name="Chen J."/>
            <person name="Wollam A."/>
            <person name="Pepin K.H."/>
            <person name="Johnson M."/>
            <person name="Bhonagiri V."/>
            <person name="Zhang X."/>
            <person name="Suruliraj S."/>
            <person name="Warren W."/>
            <person name="Chinwalla A."/>
            <person name="Mardis E.R."/>
            <person name="Wilson R.K."/>
        </authorList>
    </citation>
    <scope>NUCLEOTIDE SEQUENCE [LARGE SCALE GENOMIC DNA]</scope>
    <source>
        <strain evidence="2 3">F0359</strain>
    </source>
</reference>
<dbReference type="InterPro" id="IPR001226">
    <property type="entry name" value="Flavodoxin_CS"/>
</dbReference>
<dbReference type="PANTHER" id="PTHR39201">
    <property type="entry name" value="EXPORTED PROTEIN-RELATED"/>
    <property type="match status" value="1"/>
</dbReference>
<dbReference type="Gene3D" id="3.40.50.360">
    <property type="match status" value="1"/>
</dbReference>
<dbReference type="InterPro" id="IPR008254">
    <property type="entry name" value="Flavodoxin/NO_synth"/>
</dbReference>
<dbReference type="SUPFAM" id="SSF52218">
    <property type="entry name" value="Flavoproteins"/>
    <property type="match status" value="1"/>
</dbReference>
<dbReference type="GO" id="GO:0009055">
    <property type="term" value="F:electron transfer activity"/>
    <property type="evidence" value="ECO:0007669"/>
    <property type="project" value="InterPro"/>
</dbReference>